<reference evidence="1 2" key="1">
    <citation type="submission" date="2014-04" db="EMBL/GenBank/DDBJ databases">
        <title>Evolutionary Origins and Diversification of the Mycorrhizal Mutualists.</title>
        <authorList>
            <consortium name="DOE Joint Genome Institute"/>
            <consortium name="Mycorrhizal Genomics Consortium"/>
            <person name="Kohler A."/>
            <person name="Kuo A."/>
            <person name="Nagy L.G."/>
            <person name="Floudas D."/>
            <person name="Copeland A."/>
            <person name="Barry K.W."/>
            <person name="Cichocki N."/>
            <person name="Veneault-Fourrey C."/>
            <person name="LaButti K."/>
            <person name="Lindquist E.A."/>
            <person name="Lipzen A."/>
            <person name="Lundell T."/>
            <person name="Morin E."/>
            <person name="Murat C."/>
            <person name="Riley R."/>
            <person name="Ohm R."/>
            <person name="Sun H."/>
            <person name="Tunlid A."/>
            <person name="Henrissat B."/>
            <person name="Grigoriev I.V."/>
            <person name="Hibbett D.S."/>
            <person name="Martin F."/>
        </authorList>
    </citation>
    <scope>NUCLEOTIDE SEQUENCE [LARGE SCALE GENOMIC DNA]</scope>
    <source>
        <strain evidence="1 2">MD-312</strain>
    </source>
</reference>
<dbReference type="AlphaFoldDB" id="A0A0C9W7S3"/>
<protein>
    <submittedName>
        <fullName evidence="1">Uncharacterized protein</fullName>
    </submittedName>
</protein>
<dbReference type="Proteomes" id="UP000053820">
    <property type="component" value="Unassembled WGS sequence"/>
</dbReference>
<organism evidence="1 2">
    <name type="scientific">Hydnomerulius pinastri MD-312</name>
    <dbReference type="NCBI Taxonomy" id="994086"/>
    <lineage>
        <taxon>Eukaryota</taxon>
        <taxon>Fungi</taxon>
        <taxon>Dikarya</taxon>
        <taxon>Basidiomycota</taxon>
        <taxon>Agaricomycotina</taxon>
        <taxon>Agaricomycetes</taxon>
        <taxon>Agaricomycetidae</taxon>
        <taxon>Boletales</taxon>
        <taxon>Boletales incertae sedis</taxon>
        <taxon>Leucogyrophana</taxon>
    </lineage>
</organism>
<dbReference type="OrthoDB" id="2652872at2759"/>
<name>A0A0C9W7S3_9AGAM</name>
<dbReference type="HOGENOM" id="CLU_1992930_0_0_1"/>
<accession>A0A0C9W7S3</accession>
<keyword evidence="2" id="KW-1185">Reference proteome</keyword>
<evidence type="ECO:0000313" key="1">
    <source>
        <dbReference type="EMBL" id="KIJ58956.1"/>
    </source>
</evidence>
<gene>
    <name evidence="1" type="ORF">HYDPIDRAFT_101673</name>
</gene>
<dbReference type="EMBL" id="KN839903">
    <property type="protein sequence ID" value="KIJ58956.1"/>
    <property type="molecule type" value="Genomic_DNA"/>
</dbReference>
<sequence>MRIFQTCVEDHPETIGNEGSLSRPEVKKMTSRQRKACRCVQLVADLILIMEQIFVSESETIDGPQLEALCKNYLSSRAHAFILEELVNVNWREFQNETDPTRMMTGRANARLRKVLDSCRKQLDS</sequence>
<evidence type="ECO:0000313" key="2">
    <source>
        <dbReference type="Proteomes" id="UP000053820"/>
    </source>
</evidence>
<proteinExistence type="predicted"/>